<dbReference type="InterPro" id="IPR001646">
    <property type="entry name" value="5peptide_repeat"/>
</dbReference>
<name>A0A1M5BGL4_9BACT</name>
<dbReference type="Proteomes" id="UP000184164">
    <property type="component" value="Unassembled WGS sequence"/>
</dbReference>
<evidence type="ECO:0000313" key="2">
    <source>
        <dbReference type="Proteomes" id="UP000184164"/>
    </source>
</evidence>
<reference evidence="1 2" key="1">
    <citation type="submission" date="2016-11" db="EMBL/GenBank/DDBJ databases">
        <authorList>
            <person name="Jaros S."/>
            <person name="Januszkiewicz K."/>
            <person name="Wedrychowicz H."/>
        </authorList>
    </citation>
    <scope>NUCLEOTIDE SEQUENCE [LARGE SCALE GENOMIC DNA]</scope>
    <source>
        <strain evidence="1 2">DSM 26910</strain>
    </source>
</reference>
<proteinExistence type="predicted"/>
<accession>A0A1M5BGL4</accession>
<dbReference type="Gene3D" id="2.160.20.80">
    <property type="entry name" value="E3 ubiquitin-protein ligase SopA"/>
    <property type="match status" value="1"/>
</dbReference>
<dbReference type="STRING" id="1484053.SAMN05444274_105130"/>
<sequence>MEKDYTEGKTFKNDDFENSHPLKGEYEDCRFLDCDFSNGDLSDCIFVDCEFLGCNLSLAKLTTTTFRDAKFKECKMLGLRFDDCNPFGLAFSFEDCILNHSSLFGIKIKKTIFKNTQLQEVDFTASDLTGSLFDNCDLARATFERTVIEKADFRTSYNYSIDPENNRVRKAKFSVRGIAGLLEKYDLNIDTSF</sequence>
<keyword evidence="2" id="KW-1185">Reference proteome</keyword>
<evidence type="ECO:0000313" key="1">
    <source>
        <dbReference type="EMBL" id="SHF41362.1"/>
    </source>
</evidence>
<dbReference type="SUPFAM" id="SSF141571">
    <property type="entry name" value="Pentapeptide repeat-like"/>
    <property type="match status" value="1"/>
</dbReference>
<dbReference type="PANTHER" id="PTHR42999">
    <property type="entry name" value="ANTIBIOTIC RESISTANCE PROTEIN MCBG"/>
    <property type="match status" value="1"/>
</dbReference>
<dbReference type="PANTHER" id="PTHR42999:SF1">
    <property type="entry name" value="PENTAPEPTIDE REPEAT-CONTAINING PROTEIN"/>
    <property type="match status" value="1"/>
</dbReference>
<dbReference type="EMBL" id="FQUM01000005">
    <property type="protein sequence ID" value="SHF41362.1"/>
    <property type="molecule type" value="Genomic_DNA"/>
</dbReference>
<protein>
    <submittedName>
        <fullName evidence="1">Pentapeptide repeat-containing protein</fullName>
    </submittedName>
</protein>
<dbReference type="Pfam" id="PF13599">
    <property type="entry name" value="Pentapeptide_4"/>
    <property type="match status" value="2"/>
</dbReference>
<dbReference type="InterPro" id="IPR052949">
    <property type="entry name" value="PA_immunity-related"/>
</dbReference>
<dbReference type="OrthoDB" id="67652at2"/>
<gene>
    <name evidence="1" type="ORF">SAMN05444274_105130</name>
</gene>
<dbReference type="RefSeq" id="WP_073001950.1">
    <property type="nucleotide sequence ID" value="NZ_FQUM01000005.1"/>
</dbReference>
<dbReference type="AlphaFoldDB" id="A0A1M5BGL4"/>
<organism evidence="1 2">
    <name type="scientific">Mariniphaga anaerophila</name>
    <dbReference type="NCBI Taxonomy" id="1484053"/>
    <lineage>
        <taxon>Bacteria</taxon>
        <taxon>Pseudomonadati</taxon>
        <taxon>Bacteroidota</taxon>
        <taxon>Bacteroidia</taxon>
        <taxon>Marinilabiliales</taxon>
        <taxon>Prolixibacteraceae</taxon>
        <taxon>Mariniphaga</taxon>
    </lineage>
</organism>